<feature type="transmembrane region" description="Helical" evidence="6">
    <location>
        <begin position="203"/>
        <end position="222"/>
    </location>
</feature>
<name>A0A4Y3HTR0_9VIBR</name>
<dbReference type="EMBL" id="BJLF01000002">
    <property type="protein sequence ID" value="GEA49684.1"/>
    <property type="molecule type" value="Genomic_DNA"/>
</dbReference>
<comment type="subcellular location">
    <subcellularLocation>
        <location evidence="1">Membrane</location>
        <topology evidence="1">Multi-pass membrane protein</topology>
    </subcellularLocation>
</comment>
<comment type="caution">
    <text evidence="7">The sequence shown here is derived from an EMBL/GenBank/DDBJ whole genome shotgun (WGS) entry which is preliminary data.</text>
</comment>
<dbReference type="PANTHER" id="PTHR21716:SF64">
    <property type="entry name" value="AI-2 TRANSPORT PROTEIN TQSA"/>
    <property type="match status" value="1"/>
</dbReference>
<dbReference type="InterPro" id="IPR002549">
    <property type="entry name" value="AI-2E-like"/>
</dbReference>
<evidence type="ECO:0000256" key="6">
    <source>
        <dbReference type="SAM" id="Phobius"/>
    </source>
</evidence>
<keyword evidence="4 6" id="KW-1133">Transmembrane helix</keyword>
<feature type="transmembrane region" description="Helical" evidence="6">
    <location>
        <begin position="70"/>
        <end position="90"/>
    </location>
</feature>
<evidence type="ECO:0000313" key="8">
    <source>
        <dbReference type="Proteomes" id="UP000318717"/>
    </source>
</evidence>
<dbReference type="PANTHER" id="PTHR21716">
    <property type="entry name" value="TRANSMEMBRANE PROTEIN"/>
    <property type="match status" value="1"/>
</dbReference>
<protein>
    <submittedName>
        <fullName evidence="7">Pheromone autoinducer 2 transporter</fullName>
    </submittedName>
</protein>
<evidence type="ECO:0000256" key="4">
    <source>
        <dbReference type="ARBA" id="ARBA00022989"/>
    </source>
</evidence>
<keyword evidence="3 6" id="KW-0812">Transmembrane</keyword>
<dbReference type="OrthoDB" id="9799225at2"/>
<feature type="transmembrane region" description="Helical" evidence="6">
    <location>
        <begin position="228"/>
        <end position="260"/>
    </location>
</feature>
<evidence type="ECO:0000256" key="3">
    <source>
        <dbReference type="ARBA" id="ARBA00022692"/>
    </source>
</evidence>
<feature type="transmembrane region" description="Helical" evidence="6">
    <location>
        <begin position="267"/>
        <end position="285"/>
    </location>
</feature>
<accession>A0A4Y3HTR0</accession>
<keyword evidence="5 6" id="KW-0472">Membrane</keyword>
<evidence type="ECO:0000313" key="7">
    <source>
        <dbReference type="EMBL" id="GEA49684.1"/>
    </source>
</evidence>
<dbReference type="RefSeq" id="WP_141344036.1">
    <property type="nucleotide sequence ID" value="NZ_BJLF01000002.1"/>
</dbReference>
<dbReference type="GO" id="GO:0055085">
    <property type="term" value="P:transmembrane transport"/>
    <property type="evidence" value="ECO:0007669"/>
    <property type="project" value="TreeGrafter"/>
</dbReference>
<dbReference type="Proteomes" id="UP000318717">
    <property type="component" value="Unassembled WGS sequence"/>
</dbReference>
<feature type="transmembrane region" description="Helical" evidence="6">
    <location>
        <begin position="297"/>
        <end position="319"/>
    </location>
</feature>
<evidence type="ECO:0000256" key="2">
    <source>
        <dbReference type="ARBA" id="ARBA00009773"/>
    </source>
</evidence>
<comment type="similarity">
    <text evidence="2">Belongs to the autoinducer-2 exporter (AI-2E) (TC 2.A.86) family.</text>
</comment>
<sequence>MPLSQPNPSHSINVDPQSLTWVNIAAITIVLTAVKFFDGVLAPLLVSVFIAFAVYPVITLVKRVKIPHVAASLLVMLFFLAELGTLGGVLGNSTSDILVNIDSYQLSLQKTLSRINLYANRVGLPIDLSLVNIESLFATTEQSMLNVASKAGNTMSNFMIILVTTGFIVTEAPVLHRKLHRHIHSEKMLVSIDKFVHSMNRYLLAKSTISLGKAVLVGGILWGFEVEYYVLIAVLVFLLNFIPNIGPLLAAAPLTVCVLLQTGINETLVIISLYFGINFVVGNFVEPKLLGSKLGLSPLIVFLSLLFWGWLLGPVGLILSVPLTMAVKICFESSSHYQHLSEVMG</sequence>
<proteinExistence type="inferred from homology"/>
<reference evidence="7 8" key="1">
    <citation type="submission" date="2019-06" db="EMBL/GenBank/DDBJ databases">
        <title>Whole genome shotgun sequence of Vibrio inusitatus NBRC 102082.</title>
        <authorList>
            <person name="Hosoyama A."/>
            <person name="Uohara A."/>
            <person name="Ohji S."/>
            <person name="Ichikawa N."/>
        </authorList>
    </citation>
    <scope>NUCLEOTIDE SEQUENCE [LARGE SCALE GENOMIC DNA]</scope>
    <source>
        <strain evidence="7 8">NBRC 102082</strain>
    </source>
</reference>
<feature type="transmembrane region" description="Helical" evidence="6">
    <location>
        <begin position="40"/>
        <end position="58"/>
    </location>
</feature>
<feature type="transmembrane region" description="Helical" evidence="6">
    <location>
        <begin position="155"/>
        <end position="175"/>
    </location>
</feature>
<gene>
    <name evidence="7" type="ORF">VIN01S_04880</name>
</gene>
<keyword evidence="8" id="KW-1185">Reference proteome</keyword>
<dbReference type="Pfam" id="PF01594">
    <property type="entry name" value="AI-2E_transport"/>
    <property type="match status" value="1"/>
</dbReference>
<organism evidence="7 8">
    <name type="scientific">Vibrio inusitatus NBRC 102082</name>
    <dbReference type="NCBI Taxonomy" id="1219070"/>
    <lineage>
        <taxon>Bacteria</taxon>
        <taxon>Pseudomonadati</taxon>
        <taxon>Pseudomonadota</taxon>
        <taxon>Gammaproteobacteria</taxon>
        <taxon>Vibrionales</taxon>
        <taxon>Vibrionaceae</taxon>
        <taxon>Vibrio</taxon>
    </lineage>
</organism>
<evidence type="ECO:0000256" key="1">
    <source>
        <dbReference type="ARBA" id="ARBA00004141"/>
    </source>
</evidence>
<evidence type="ECO:0000256" key="5">
    <source>
        <dbReference type="ARBA" id="ARBA00023136"/>
    </source>
</evidence>
<dbReference type="GO" id="GO:0016020">
    <property type="term" value="C:membrane"/>
    <property type="evidence" value="ECO:0007669"/>
    <property type="project" value="UniProtKB-SubCell"/>
</dbReference>
<dbReference type="AlphaFoldDB" id="A0A4Y3HTR0"/>